<gene>
    <name evidence="4" type="ORF">MLD63_04755</name>
</gene>
<keyword evidence="2" id="KW-0808">Transferase</keyword>
<evidence type="ECO:0000256" key="1">
    <source>
        <dbReference type="ARBA" id="ARBA00022676"/>
    </source>
</evidence>
<evidence type="ECO:0000313" key="4">
    <source>
        <dbReference type="EMBL" id="MCQ0969736.1"/>
    </source>
</evidence>
<dbReference type="Pfam" id="PF00534">
    <property type="entry name" value="Glycos_transf_1"/>
    <property type="match status" value="1"/>
</dbReference>
<dbReference type="SUPFAM" id="SSF53756">
    <property type="entry name" value="UDP-Glycosyltransferase/glycogen phosphorylase"/>
    <property type="match status" value="1"/>
</dbReference>
<sequence>MRAIPSILYVQYGDFAEAYERFERGGEETFRDQKLSVLHTIKLAEKARVTVLSISGSSERTLLGPNLTAIKSAGHKIPKTLAINLLKEFQVTHLILCSPIRSFLVAARVTGAALLPLFADHFGKGGLRQRLRHRRLSHVLRSSPARCYCNHNLNASRSMRDELGLPSDMIIPWDHVPVPTSEAPKSNVAGTPVRICYAGTLSEAKGVGDLLDAIALLKDHEVRLNLFGGGDVQRWRQAASERGLSGRVTFLGSRPNREVRAAMAAHDLVVVPSRHNYAEGLPNVLLEGLSSGTPVVVSDHPAYADRLSDGGCEIFRAAQPADLARAIDRLMTDPSRYAAISKAGIRKAQELEFGIERLTLIDRFLDDPENTTDWVKSCSLGAYETKQATTTTRGRGNHG</sequence>
<dbReference type="InterPro" id="IPR001296">
    <property type="entry name" value="Glyco_trans_1"/>
</dbReference>
<feature type="domain" description="Glycosyl transferase family 1" evidence="3">
    <location>
        <begin position="184"/>
        <end position="345"/>
    </location>
</feature>
<keyword evidence="5" id="KW-1185">Reference proteome</keyword>
<evidence type="ECO:0000256" key="2">
    <source>
        <dbReference type="ARBA" id="ARBA00022679"/>
    </source>
</evidence>
<dbReference type="PANTHER" id="PTHR12526:SF510">
    <property type="entry name" value="D-INOSITOL 3-PHOSPHATE GLYCOSYLTRANSFERASE"/>
    <property type="match status" value="1"/>
</dbReference>
<dbReference type="Gene3D" id="3.40.50.2000">
    <property type="entry name" value="Glycogen Phosphorylase B"/>
    <property type="match status" value="1"/>
</dbReference>
<dbReference type="PANTHER" id="PTHR12526">
    <property type="entry name" value="GLYCOSYLTRANSFERASE"/>
    <property type="match status" value="1"/>
</dbReference>
<dbReference type="RefSeq" id="WP_255328754.1">
    <property type="nucleotide sequence ID" value="NZ_JAKZEU010000002.1"/>
</dbReference>
<name>A0ABT1MS78_9RHOB</name>
<dbReference type="CDD" id="cd03801">
    <property type="entry name" value="GT4_PimA-like"/>
    <property type="match status" value="1"/>
</dbReference>
<organism evidence="4 5">
    <name type="scientific">Paracoccus albicereus</name>
    <dbReference type="NCBI Taxonomy" id="2922394"/>
    <lineage>
        <taxon>Bacteria</taxon>
        <taxon>Pseudomonadati</taxon>
        <taxon>Pseudomonadota</taxon>
        <taxon>Alphaproteobacteria</taxon>
        <taxon>Rhodobacterales</taxon>
        <taxon>Paracoccaceae</taxon>
        <taxon>Paracoccus</taxon>
    </lineage>
</organism>
<evidence type="ECO:0000313" key="5">
    <source>
        <dbReference type="Proteomes" id="UP001203945"/>
    </source>
</evidence>
<accession>A0ABT1MS78</accession>
<evidence type="ECO:0000259" key="3">
    <source>
        <dbReference type="Pfam" id="PF00534"/>
    </source>
</evidence>
<comment type="caution">
    <text evidence="4">The sequence shown here is derived from an EMBL/GenBank/DDBJ whole genome shotgun (WGS) entry which is preliminary data.</text>
</comment>
<reference evidence="4 5" key="1">
    <citation type="submission" date="2022-03" db="EMBL/GenBank/DDBJ databases">
        <authorList>
            <person name="He Y."/>
        </authorList>
    </citation>
    <scope>NUCLEOTIDE SEQUENCE [LARGE SCALE GENOMIC DNA]</scope>
    <source>
        <strain evidence="4 5">TK19116</strain>
    </source>
</reference>
<keyword evidence="1" id="KW-0328">Glycosyltransferase</keyword>
<proteinExistence type="predicted"/>
<protein>
    <submittedName>
        <fullName evidence="4">Glycosyltransferase family 4 protein</fullName>
    </submittedName>
</protein>
<dbReference type="Proteomes" id="UP001203945">
    <property type="component" value="Unassembled WGS sequence"/>
</dbReference>
<dbReference type="EMBL" id="JAKZEU010000002">
    <property type="protein sequence ID" value="MCQ0969736.1"/>
    <property type="molecule type" value="Genomic_DNA"/>
</dbReference>